<reference evidence="7 8" key="1">
    <citation type="submission" date="2019-07" db="EMBL/GenBank/DDBJ databases">
        <title>Genomics analysis of Aphanomyces spp. identifies a new class of oomycete effector associated with host adaptation.</title>
        <authorList>
            <person name="Gaulin E."/>
        </authorList>
    </citation>
    <scope>NUCLEOTIDE SEQUENCE [LARGE SCALE GENOMIC DNA]</scope>
    <source>
        <strain evidence="7 8">ATCC 201684</strain>
    </source>
</reference>
<keyword evidence="4" id="KW-0539">Nucleus</keyword>
<dbReference type="EMBL" id="VJMJ01000157">
    <property type="protein sequence ID" value="KAF0730065.1"/>
    <property type="molecule type" value="Genomic_DNA"/>
</dbReference>
<dbReference type="CDD" id="cd07387">
    <property type="entry name" value="MPP_PolD2_C"/>
    <property type="match status" value="1"/>
</dbReference>
<dbReference type="PANTHER" id="PTHR10416:SF0">
    <property type="entry name" value="DNA POLYMERASE DELTA SUBUNIT 2"/>
    <property type="match status" value="1"/>
</dbReference>
<dbReference type="VEuPathDB" id="FungiDB:AeMF1_012344"/>
<organism evidence="7 8">
    <name type="scientific">Aphanomyces euteiches</name>
    <dbReference type="NCBI Taxonomy" id="100861"/>
    <lineage>
        <taxon>Eukaryota</taxon>
        <taxon>Sar</taxon>
        <taxon>Stramenopiles</taxon>
        <taxon>Oomycota</taxon>
        <taxon>Saprolegniomycetes</taxon>
        <taxon>Saprolegniales</taxon>
        <taxon>Verrucalvaceae</taxon>
        <taxon>Aphanomyces</taxon>
    </lineage>
</organism>
<keyword evidence="3" id="KW-0235">DNA replication</keyword>
<proteinExistence type="inferred from homology"/>
<evidence type="ECO:0008006" key="9">
    <source>
        <dbReference type="Google" id="ProtNLM"/>
    </source>
</evidence>
<comment type="similarity">
    <text evidence="2">Belongs to the DNA polymerase delta/II small subunit family.</text>
</comment>
<dbReference type="Pfam" id="PF18018">
    <property type="entry name" value="DNA_pol_D_N"/>
    <property type="match status" value="1"/>
</dbReference>
<evidence type="ECO:0000313" key="7">
    <source>
        <dbReference type="EMBL" id="KAF0730065.1"/>
    </source>
</evidence>
<feature type="domain" description="DNA polymerase alpha/delta/epsilon subunit B" evidence="5">
    <location>
        <begin position="180"/>
        <end position="387"/>
    </location>
</feature>
<accession>A0A6G0WRI1</accession>
<gene>
    <name evidence="7" type="ORF">Ae201684_012463</name>
</gene>
<evidence type="ECO:0000256" key="2">
    <source>
        <dbReference type="ARBA" id="ARBA00006035"/>
    </source>
</evidence>
<dbReference type="Proteomes" id="UP000481153">
    <property type="component" value="Unassembled WGS sequence"/>
</dbReference>
<dbReference type="Gene3D" id="3.60.21.50">
    <property type="match status" value="1"/>
</dbReference>
<evidence type="ECO:0000259" key="5">
    <source>
        <dbReference type="Pfam" id="PF04042"/>
    </source>
</evidence>
<sequence>MGDDASSFPLRRKSAACEYEHQRFVLKKKSYDQQYSHMYVSRLRALEPVVRAHVEKGGLPILPKIIDLKPGDPCVIIGTIFKSLAKKPNILDEFVADEVLVLQESSTCLASDDDQLVLEDESGRIALYGDIRVQEVVTGVVVGLQGEMRPGGDGFHVSRVCTPGIPPQSSLPARSDDAYVALVSGIQMGSEACDPVKTSLMIDYLAGRIGNADEKNFVQSIVRTIVIGNTLGKSTKDNTLPKASATAIAQPLEHIDALLSTLTTTMPVDIMPGAFDPSNFTLPQQPLATCLFPRSMYTTACHVITNPCQLSVDQVRFFGTSGQNIDSIGMSCTGLSPIQGLSAMLDWRHLAPTAPDILACYPMPQEDLFVIEEAPHVFFAGNQPQFESHVVEGENKQSIRVVCVPSFAETGVVVLVNLRDLSCLPLTFQ</sequence>
<dbReference type="InterPro" id="IPR007185">
    <property type="entry name" value="DNA_pol_a/d/e_bsu"/>
</dbReference>
<dbReference type="GO" id="GO:0043625">
    <property type="term" value="C:delta DNA polymerase complex"/>
    <property type="evidence" value="ECO:0007669"/>
    <property type="project" value="TreeGrafter"/>
</dbReference>
<evidence type="ECO:0000313" key="8">
    <source>
        <dbReference type="Proteomes" id="UP000481153"/>
    </source>
</evidence>
<dbReference type="GO" id="GO:0006271">
    <property type="term" value="P:DNA strand elongation involved in DNA replication"/>
    <property type="evidence" value="ECO:0007669"/>
    <property type="project" value="TreeGrafter"/>
</dbReference>
<dbReference type="Pfam" id="PF04042">
    <property type="entry name" value="DNA_pol_E_B"/>
    <property type="match status" value="1"/>
</dbReference>
<name>A0A6G0WRI1_9STRA</name>
<comment type="subcellular location">
    <subcellularLocation>
        <location evidence="1">Nucleus</location>
    </subcellularLocation>
</comment>
<dbReference type="PANTHER" id="PTHR10416">
    <property type="entry name" value="DNA POLYMERASE DELTA SUBUNIT 2"/>
    <property type="match status" value="1"/>
</dbReference>
<dbReference type="InterPro" id="IPR041863">
    <property type="entry name" value="PolD2_C"/>
</dbReference>
<dbReference type="InterPro" id="IPR024826">
    <property type="entry name" value="DNA_pol_delta/II_ssu"/>
</dbReference>
<dbReference type="Gene3D" id="2.40.50.430">
    <property type="match status" value="1"/>
</dbReference>
<dbReference type="AlphaFoldDB" id="A0A6G0WRI1"/>
<feature type="domain" description="DNA polymerase delta subunit OB-fold" evidence="6">
    <location>
        <begin position="34"/>
        <end position="159"/>
    </location>
</feature>
<keyword evidence="8" id="KW-1185">Reference proteome</keyword>
<evidence type="ECO:0000256" key="3">
    <source>
        <dbReference type="ARBA" id="ARBA00022705"/>
    </source>
</evidence>
<comment type="caution">
    <text evidence="7">The sequence shown here is derived from an EMBL/GenBank/DDBJ whole genome shotgun (WGS) entry which is preliminary data.</text>
</comment>
<dbReference type="GO" id="GO:0003677">
    <property type="term" value="F:DNA binding"/>
    <property type="evidence" value="ECO:0007669"/>
    <property type="project" value="InterPro"/>
</dbReference>
<evidence type="ECO:0000256" key="4">
    <source>
        <dbReference type="ARBA" id="ARBA00023242"/>
    </source>
</evidence>
<evidence type="ECO:0000256" key="1">
    <source>
        <dbReference type="ARBA" id="ARBA00004123"/>
    </source>
</evidence>
<evidence type="ECO:0000259" key="6">
    <source>
        <dbReference type="Pfam" id="PF18018"/>
    </source>
</evidence>
<dbReference type="InterPro" id="IPR040663">
    <property type="entry name" value="DNA_pol_D_N"/>
</dbReference>
<protein>
    <recommendedName>
        <fullName evidence="9">DNA polymerase delta subunit OB-fold domain-containing protein</fullName>
    </recommendedName>
</protein>